<dbReference type="Proteomes" id="UP000482800">
    <property type="component" value="Unassembled WGS sequence"/>
</dbReference>
<reference evidence="1 2" key="2">
    <citation type="submission" date="2020-03" db="EMBL/GenBank/DDBJ databases">
        <authorList>
            <person name="Ichikawa N."/>
            <person name="Kimura A."/>
            <person name="Kitahashi Y."/>
            <person name="Uohara A."/>
        </authorList>
    </citation>
    <scope>NUCLEOTIDE SEQUENCE [LARGE SCALE GENOMIC DNA]</scope>
    <source>
        <strain evidence="1 2">NBRC 108639</strain>
    </source>
</reference>
<sequence length="186" mass="20163">MTALGPEPLDLPPMLAARPRDARRGLPIPPVNVHPDPSGGGSHVDFTTINTTVATQLALDRRCSLCGEPMDYWVAFVGTPRTVELLRFTDPPGHPECMTAAALTLCPHLAIERHRRAHSDRPGAGVMPAGSHGDKPAGWTLGITRTYRTLFIPEQGFTVYLPAPFRTVRAYVYGPDGRLQPGPGIR</sequence>
<dbReference type="RefSeq" id="WP_246274551.1">
    <property type="nucleotide sequence ID" value="NZ_BAABGO010000035.1"/>
</dbReference>
<dbReference type="EMBL" id="BLPF01000004">
    <property type="protein sequence ID" value="GFJ84960.1"/>
    <property type="molecule type" value="Genomic_DNA"/>
</dbReference>
<proteinExistence type="predicted"/>
<comment type="caution">
    <text evidence="1">The sequence shown here is derived from an EMBL/GenBank/DDBJ whole genome shotgun (WGS) entry which is preliminary data.</text>
</comment>
<gene>
    <name evidence="1" type="ORF">Phou_091400</name>
</gene>
<dbReference type="AlphaFoldDB" id="A0A6V8KNI9"/>
<name>A0A6V8KNI9_9ACTN</name>
<organism evidence="1 2">
    <name type="scientific">Phytohabitans houttuyneae</name>
    <dbReference type="NCBI Taxonomy" id="1076126"/>
    <lineage>
        <taxon>Bacteria</taxon>
        <taxon>Bacillati</taxon>
        <taxon>Actinomycetota</taxon>
        <taxon>Actinomycetes</taxon>
        <taxon>Micromonosporales</taxon>
        <taxon>Micromonosporaceae</taxon>
    </lineage>
</organism>
<protein>
    <submittedName>
        <fullName evidence="1">Uncharacterized protein</fullName>
    </submittedName>
</protein>
<evidence type="ECO:0000313" key="1">
    <source>
        <dbReference type="EMBL" id="GFJ84960.1"/>
    </source>
</evidence>
<keyword evidence="2" id="KW-1185">Reference proteome</keyword>
<reference evidence="1 2" key="1">
    <citation type="submission" date="2020-03" db="EMBL/GenBank/DDBJ databases">
        <title>Whole genome shotgun sequence of Phytohabitans houttuyneae NBRC 108639.</title>
        <authorList>
            <person name="Komaki H."/>
            <person name="Tamura T."/>
        </authorList>
    </citation>
    <scope>NUCLEOTIDE SEQUENCE [LARGE SCALE GENOMIC DNA]</scope>
    <source>
        <strain evidence="1 2">NBRC 108639</strain>
    </source>
</reference>
<accession>A0A6V8KNI9</accession>
<evidence type="ECO:0000313" key="2">
    <source>
        <dbReference type="Proteomes" id="UP000482800"/>
    </source>
</evidence>